<evidence type="ECO:0000256" key="3">
    <source>
        <dbReference type="ARBA" id="ARBA00022490"/>
    </source>
</evidence>
<dbReference type="PANTHER" id="PTHR34773">
    <property type="entry name" value="FLAGELLAR SECRETION CHAPERONE FLIS"/>
    <property type="match status" value="1"/>
</dbReference>
<dbReference type="SUPFAM" id="SSF101116">
    <property type="entry name" value="Flagellar export chaperone FliS"/>
    <property type="match status" value="1"/>
</dbReference>
<keyword evidence="7" id="KW-0969">Cilium</keyword>
<keyword evidence="3 6" id="KW-0963">Cytoplasm</keyword>
<dbReference type="AlphaFoldDB" id="A0AAW6T685"/>
<dbReference type="CDD" id="cd16098">
    <property type="entry name" value="FliS"/>
    <property type="match status" value="1"/>
</dbReference>
<keyword evidence="8" id="KW-1185">Reference proteome</keyword>
<organism evidence="7 8">
    <name type="scientific">Ruicaihuangia caeni</name>
    <dbReference type="NCBI Taxonomy" id="3042517"/>
    <lineage>
        <taxon>Bacteria</taxon>
        <taxon>Bacillati</taxon>
        <taxon>Actinomycetota</taxon>
        <taxon>Actinomycetes</taxon>
        <taxon>Micrococcales</taxon>
        <taxon>Microbacteriaceae</taxon>
        <taxon>Ruicaihuangia</taxon>
    </lineage>
</organism>
<dbReference type="Proteomes" id="UP001321506">
    <property type="component" value="Unassembled WGS sequence"/>
</dbReference>
<dbReference type="GO" id="GO:0071973">
    <property type="term" value="P:bacterial-type flagellum-dependent cell motility"/>
    <property type="evidence" value="ECO:0007669"/>
    <property type="project" value="TreeGrafter"/>
</dbReference>
<evidence type="ECO:0000256" key="2">
    <source>
        <dbReference type="ARBA" id="ARBA00008787"/>
    </source>
</evidence>
<reference evidence="7 8" key="1">
    <citation type="submission" date="2023-04" db="EMBL/GenBank/DDBJ databases">
        <title>Klugiella caeni sp. nov. isolated from the sludge of biochemical tank.</title>
        <authorList>
            <person name="Geng K."/>
        </authorList>
    </citation>
    <scope>NUCLEOTIDE SEQUENCE [LARGE SCALE GENOMIC DNA]</scope>
    <source>
        <strain evidence="7 8">YN-L-19</strain>
    </source>
</reference>
<dbReference type="Pfam" id="PF02561">
    <property type="entry name" value="FliS"/>
    <property type="match status" value="1"/>
</dbReference>
<evidence type="ECO:0000313" key="8">
    <source>
        <dbReference type="Proteomes" id="UP001321506"/>
    </source>
</evidence>
<keyword evidence="7" id="KW-0282">Flagellum</keyword>
<dbReference type="InterPro" id="IPR003713">
    <property type="entry name" value="FliS"/>
</dbReference>
<proteinExistence type="inferred from homology"/>
<dbReference type="InterPro" id="IPR036584">
    <property type="entry name" value="FliS_sf"/>
</dbReference>
<dbReference type="NCBIfam" id="TIGR00208">
    <property type="entry name" value="fliS"/>
    <property type="match status" value="1"/>
</dbReference>
<dbReference type="GO" id="GO:0005829">
    <property type="term" value="C:cytosol"/>
    <property type="evidence" value="ECO:0007669"/>
    <property type="project" value="UniProtKB-SubCell"/>
</dbReference>
<evidence type="ECO:0000313" key="7">
    <source>
        <dbReference type="EMBL" id="MDI2097873.1"/>
    </source>
</evidence>
<protein>
    <recommendedName>
        <fullName evidence="6">Flagellar secretion chaperone FliS</fullName>
    </recommendedName>
</protein>
<evidence type="ECO:0000256" key="6">
    <source>
        <dbReference type="PIRNR" id="PIRNR039090"/>
    </source>
</evidence>
<keyword evidence="5" id="KW-0143">Chaperone</keyword>
<evidence type="ECO:0000256" key="5">
    <source>
        <dbReference type="ARBA" id="ARBA00023186"/>
    </source>
</evidence>
<dbReference type="EMBL" id="JASATX010000001">
    <property type="protein sequence ID" value="MDI2097873.1"/>
    <property type="molecule type" value="Genomic_DNA"/>
</dbReference>
<comment type="subcellular location">
    <subcellularLocation>
        <location evidence="1 6">Cytoplasm</location>
        <location evidence="1 6">Cytosol</location>
    </subcellularLocation>
</comment>
<evidence type="ECO:0000256" key="1">
    <source>
        <dbReference type="ARBA" id="ARBA00004514"/>
    </source>
</evidence>
<sequence>MTTGLNQYQRDAVLSASPAQLVTMLYDRLLVDLHRAKRAQAGGDFAEASVQLLHAQRIVQELAVSLDTSRWAEGTQLAAVYEWVQSRLIHANIRHDAEAVIECIALLEPLQSAWHEVLAGRSVAPPSSTSASEQGGVLGVA</sequence>
<dbReference type="PANTHER" id="PTHR34773:SF1">
    <property type="entry name" value="FLAGELLAR SECRETION CHAPERONE FLIS"/>
    <property type="match status" value="1"/>
</dbReference>
<gene>
    <name evidence="7" type="primary">fliS</name>
    <name evidence="7" type="ORF">QF206_02680</name>
</gene>
<dbReference type="GO" id="GO:0044780">
    <property type="term" value="P:bacterial-type flagellum assembly"/>
    <property type="evidence" value="ECO:0007669"/>
    <property type="project" value="InterPro"/>
</dbReference>
<dbReference type="PIRSF" id="PIRSF039090">
    <property type="entry name" value="Flis"/>
    <property type="match status" value="1"/>
</dbReference>
<evidence type="ECO:0000256" key="4">
    <source>
        <dbReference type="ARBA" id="ARBA00022795"/>
    </source>
</evidence>
<dbReference type="Gene3D" id="1.20.120.340">
    <property type="entry name" value="Flagellar protein FliS"/>
    <property type="match status" value="1"/>
</dbReference>
<accession>A0AAW6T685</accession>
<comment type="caution">
    <text evidence="7">The sequence shown here is derived from an EMBL/GenBank/DDBJ whole genome shotgun (WGS) entry which is preliminary data.</text>
</comment>
<keyword evidence="4 6" id="KW-1005">Bacterial flagellum biogenesis</keyword>
<name>A0AAW6T685_9MICO</name>
<dbReference type="RefSeq" id="WP_281487649.1">
    <property type="nucleotide sequence ID" value="NZ_JASATX010000001.1"/>
</dbReference>
<keyword evidence="7" id="KW-0966">Cell projection</keyword>
<comment type="similarity">
    <text evidence="2 6">Belongs to the FliS family.</text>
</comment>